<name>A0AAD9N3N6_9ANNE</name>
<dbReference type="PRINTS" id="PR00597">
    <property type="entry name" value="GELSOLIN"/>
</dbReference>
<dbReference type="InterPro" id="IPR036180">
    <property type="entry name" value="Gelsolin-like_dom_sf"/>
</dbReference>
<dbReference type="InterPro" id="IPR007123">
    <property type="entry name" value="Gelsolin-like_dom"/>
</dbReference>
<dbReference type="GO" id="GO:0005546">
    <property type="term" value="F:phosphatidylinositol-4,5-bisphosphate binding"/>
    <property type="evidence" value="ECO:0007669"/>
    <property type="project" value="TreeGrafter"/>
</dbReference>
<dbReference type="Proteomes" id="UP001208570">
    <property type="component" value="Unassembled WGS sequence"/>
</dbReference>
<dbReference type="InterPro" id="IPR036886">
    <property type="entry name" value="Villin_headpiece_dom_sf"/>
</dbReference>
<dbReference type="InterPro" id="IPR007122">
    <property type="entry name" value="Villin/Gelsolin"/>
</dbReference>
<evidence type="ECO:0000256" key="1">
    <source>
        <dbReference type="ARBA" id="ARBA00008418"/>
    </source>
</evidence>
<dbReference type="Pfam" id="PF02209">
    <property type="entry name" value="VHP"/>
    <property type="match status" value="1"/>
</dbReference>
<protein>
    <recommendedName>
        <fullName evidence="4">HP domain-containing protein</fullName>
    </recommendedName>
</protein>
<dbReference type="GO" id="GO:0051014">
    <property type="term" value="P:actin filament severing"/>
    <property type="evidence" value="ECO:0007669"/>
    <property type="project" value="TreeGrafter"/>
</dbReference>
<dbReference type="GO" id="GO:0051015">
    <property type="term" value="F:actin filament binding"/>
    <property type="evidence" value="ECO:0007669"/>
    <property type="project" value="InterPro"/>
</dbReference>
<accession>A0AAD9N3N6</accession>
<dbReference type="GO" id="GO:0051016">
    <property type="term" value="P:barbed-end actin filament capping"/>
    <property type="evidence" value="ECO:0007669"/>
    <property type="project" value="TreeGrafter"/>
</dbReference>
<dbReference type="PANTHER" id="PTHR11977">
    <property type="entry name" value="VILLIN"/>
    <property type="match status" value="1"/>
</dbReference>
<dbReference type="GO" id="GO:0005737">
    <property type="term" value="C:cytoplasm"/>
    <property type="evidence" value="ECO:0007669"/>
    <property type="project" value="TreeGrafter"/>
</dbReference>
<keyword evidence="6" id="KW-1185">Reference proteome</keyword>
<dbReference type="PANTHER" id="PTHR11977:SF57">
    <property type="entry name" value="VILLIN-LIKE PROTEIN QUAIL"/>
    <property type="match status" value="1"/>
</dbReference>
<evidence type="ECO:0000256" key="3">
    <source>
        <dbReference type="ARBA" id="ARBA00023203"/>
    </source>
</evidence>
<dbReference type="SMART" id="SM00153">
    <property type="entry name" value="VHP"/>
    <property type="match status" value="1"/>
</dbReference>
<organism evidence="5 6">
    <name type="scientific">Paralvinella palmiformis</name>
    <dbReference type="NCBI Taxonomy" id="53620"/>
    <lineage>
        <taxon>Eukaryota</taxon>
        <taxon>Metazoa</taxon>
        <taxon>Spiralia</taxon>
        <taxon>Lophotrochozoa</taxon>
        <taxon>Annelida</taxon>
        <taxon>Polychaeta</taxon>
        <taxon>Sedentaria</taxon>
        <taxon>Canalipalpata</taxon>
        <taxon>Terebellida</taxon>
        <taxon>Terebelliformia</taxon>
        <taxon>Alvinellidae</taxon>
        <taxon>Paralvinella</taxon>
    </lineage>
</organism>
<keyword evidence="2" id="KW-0117">Actin capping</keyword>
<comment type="caution">
    <text evidence="5">The sequence shown here is derived from an EMBL/GenBank/DDBJ whole genome shotgun (WGS) entry which is preliminary data.</text>
</comment>
<evidence type="ECO:0000259" key="4">
    <source>
        <dbReference type="PROSITE" id="PS51089"/>
    </source>
</evidence>
<dbReference type="Gene3D" id="1.10.950.10">
    <property type="entry name" value="Villin headpiece domain"/>
    <property type="match status" value="1"/>
</dbReference>
<evidence type="ECO:0000256" key="2">
    <source>
        <dbReference type="ARBA" id="ARBA00022467"/>
    </source>
</evidence>
<dbReference type="Pfam" id="PF00626">
    <property type="entry name" value="Gelsolin"/>
    <property type="match status" value="5"/>
</dbReference>
<proteinExistence type="inferred from homology"/>
<dbReference type="PROSITE" id="PS51089">
    <property type="entry name" value="HP"/>
    <property type="match status" value="1"/>
</dbReference>
<dbReference type="SUPFAM" id="SSF47050">
    <property type="entry name" value="VHP, Villin headpiece domain"/>
    <property type="match status" value="1"/>
</dbReference>
<dbReference type="InterPro" id="IPR003128">
    <property type="entry name" value="Villin_headpiece"/>
</dbReference>
<evidence type="ECO:0000313" key="6">
    <source>
        <dbReference type="Proteomes" id="UP001208570"/>
    </source>
</evidence>
<reference evidence="5" key="1">
    <citation type="journal article" date="2023" name="Mol. Biol. Evol.">
        <title>Third-Generation Sequencing Reveals the Adaptive Role of the Epigenome in Three Deep-Sea Polychaetes.</title>
        <authorList>
            <person name="Perez M."/>
            <person name="Aroh O."/>
            <person name="Sun Y."/>
            <person name="Lan Y."/>
            <person name="Juniper S.K."/>
            <person name="Young C.R."/>
            <person name="Angers B."/>
            <person name="Qian P.Y."/>
        </authorList>
    </citation>
    <scope>NUCLEOTIDE SEQUENCE</scope>
    <source>
        <strain evidence="5">P08H-3</strain>
    </source>
</reference>
<dbReference type="GO" id="GO:0015629">
    <property type="term" value="C:actin cytoskeleton"/>
    <property type="evidence" value="ECO:0007669"/>
    <property type="project" value="TreeGrafter"/>
</dbReference>
<feature type="domain" description="HP" evidence="4">
    <location>
        <begin position="657"/>
        <end position="721"/>
    </location>
</feature>
<dbReference type="AlphaFoldDB" id="A0AAD9N3N6"/>
<dbReference type="SMART" id="SM00262">
    <property type="entry name" value="GEL"/>
    <property type="match status" value="6"/>
</dbReference>
<dbReference type="SUPFAM" id="SSF55753">
    <property type="entry name" value="Actin depolymerizing proteins"/>
    <property type="match status" value="5"/>
</dbReference>
<dbReference type="GO" id="GO:0008154">
    <property type="term" value="P:actin polymerization or depolymerization"/>
    <property type="evidence" value="ECO:0007669"/>
    <property type="project" value="TreeGrafter"/>
</dbReference>
<keyword evidence="3" id="KW-0009">Actin-binding</keyword>
<evidence type="ECO:0000313" key="5">
    <source>
        <dbReference type="EMBL" id="KAK2155962.1"/>
    </source>
</evidence>
<dbReference type="Gene3D" id="3.40.20.10">
    <property type="entry name" value="Severin"/>
    <property type="match status" value="6"/>
</dbReference>
<gene>
    <name evidence="5" type="ORF">LSH36_225g00031</name>
</gene>
<dbReference type="CDD" id="cd11293">
    <property type="entry name" value="gelsolin_S4_like"/>
    <property type="match status" value="1"/>
</dbReference>
<dbReference type="InterPro" id="IPR029006">
    <property type="entry name" value="ADF-H/Gelsolin-like_dom_sf"/>
</dbReference>
<comment type="similarity">
    <text evidence="1">Belongs to the villin/gelsolin family.</text>
</comment>
<dbReference type="EMBL" id="JAODUP010000225">
    <property type="protein sequence ID" value="KAK2155962.1"/>
    <property type="molecule type" value="Genomic_DNA"/>
</dbReference>
<sequence length="721" mass="81654">MYILPQQKESRGILEQNIHFWLGKSSSQDEQGTAALKTIELDDHLGGSPIQHRESQNNESKLFLSYFKNKSLKYLKGGVASGFNHVEHIVHRRLLSVKGKHTPRMEEKPEICWSQMNKGDVFILDLGDIIYVWNGESCSRTERIKAMEIARSMRDDRGSGNIVVLEDGEETPDDMGEDEFEVFNEYLPVAEKDSQIKSVAEGGADEQFEKKKVGQLKLWKHNFLKVCFIDRVAEEDGNLKITEEATAPLDKNMLDSNDCFIVDNGEDGIWVWTGKRASPKERKESMNNAMVPEGGESSEFKVLFKVWEKPRLPGSVKPYSFNKIAQTVQTKFDATTLHNNPEVAKETGMVDDGSGKKKIYRVENMDIVELEKRYYGELYGGDSYLIHYTYAISGREEHIIYYWLGRHSTSDERGVAAVKTIEIDDSLGGIAKQVRVVQGKEPNHFMAMFDGKLIIFQGGKAGWGGHSSTDGPGDTFLLHIRGTSQYNTKAEQVTCQAESLNSNDVFVLFSKSGTYVWAGKVPVGYIMIVEGQEKEEFWQLLGGKQEYASDFSLKQPENEQRPSRLFQCSNASGGFKAEEIVDFVQEDLVPEDVFILDADQTIYVWLGNEARSDEKQIAMDTAIHGMSYADLKKELGEKNMSMEQVRQKSKQNGEMSFSDVSKYPYSVLSQKQGLPEGIDLQNKEKHLSDEEFENIFGMSYATFTTKPVWKQTQLKKDKGLF</sequence>
<dbReference type="SUPFAM" id="SSF82754">
    <property type="entry name" value="C-terminal, gelsolin-like domain of Sec23/24"/>
    <property type="match status" value="1"/>
</dbReference>